<keyword evidence="3" id="KW-1185">Reference proteome</keyword>
<sequence length="180" mass="21033">MNTILYYRANLLEELEQIRELQLQNSSSQFSTEEKTKEGFVTVQHTVSLLEKMNNACKHIIAKDHTKVIGFALVMLPSFKAEIPALQPLFTRIEQLVAPETKYVVMGQICISKDYRKQGVFRALYHFYREQLQGEFDVLITEVATLNQRSLQAHQAIGFKIIATYLEHDLEWNIIKWNWK</sequence>
<reference evidence="2 3" key="1">
    <citation type="submission" date="2020-08" db="EMBL/GenBank/DDBJ databases">
        <title>Description of novel Flavobacterium F-400 isolate.</title>
        <authorList>
            <person name="Saticioglu I."/>
            <person name="Duman M."/>
            <person name="Altun S."/>
        </authorList>
    </citation>
    <scope>NUCLEOTIDE SEQUENCE [LARGE SCALE GENOMIC DNA]</scope>
    <source>
        <strain evidence="2 3">F-400</strain>
    </source>
</reference>
<gene>
    <name evidence="2" type="ORF">H8R26_00140</name>
</gene>
<proteinExistence type="predicted"/>
<dbReference type="InterPro" id="IPR000182">
    <property type="entry name" value="GNAT_dom"/>
</dbReference>
<dbReference type="Gene3D" id="3.40.630.30">
    <property type="match status" value="1"/>
</dbReference>
<name>A0ABR7JBE3_9FLAO</name>
<dbReference type="SUPFAM" id="SSF55729">
    <property type="entry name" value="Acyl-CoA N-acyltransferases (Nat)"/>
    <property type="match status" value="1"/>
</dbReference>
<evidence type="ECO:0000259" key="1">
    <source>
        <dbReference type="PROSITE" id="PS51186"/>
    </source>
</evidence>
<dbReference type="Proteomes" id="UP000621670">
    <property type="component" value="Unassembled WGS sequence"/>
</dbReference>
<dbReference type="EMBL" id="JACRUM010000001">
    <property type="protein sequence ID" value="MBC5861816.1"/>
    <property type="molecule type" value="Genomic_DNA"/>
</dbReference>
<protein>
    <submittedName>
        <fullName evidence="2">GNAT family N-acetyltransferase</fullName>
    </submittedName>
</protein>
<accession>A0ABR7JBE3</accession>
<comment type="caution">
    <text evidence="2">The sequence shown here is derived from an EMBL/GenBank/DDBJ whole genome shotgun (WGS) entry which is preliminary data.</text>
</comment>
<dbReference type="RefSeq" id="WP_166132488.1">
    <property type="nucleotide sequence ID" value="NZ_JAAOBY010000001.1"/>
</dbReference>
<feature type="domain" description="N-acetyltransferase" evidence="1">
    <location>
        <begin position="2"/>
        <end position="178"/>
    </location>
</feature>
<dbReference type="Pfam" id="PF00583">
    <property type="entry name" value="Acetyltransf_1"/>
    <property type="match status" value="1"/>
</dbReference>
<organism evidence="2 3">
    <name type="scientific">Flavobacterium turcicum</name>
    <dbReference type="NCBI Taxonomy" id="2764718"/>
    <lineage>
        <taxon>Bacteria</taxon>
        <taxon>Pseudomonadati</taxon>
        <taxon>Bacteroidota</taxon>
        <taxon>Flavobacteriia</taxon>
        <taxon>Flavobacteriales</taxon>
        <taxon>Flavobacteriaceae</taxon>
        <taxon>Flavobacterium</taxon>
    </lineage>
</organism>
<evidence type="ECO:0000313" key="3">
    <source>
        <dbReference type="Proteomes" id="UP000621670"/>
    </source>
</evidence>
<dbReference type="PROSITE" id="PS51186">
    <property type="entry name" value="GNAT"/>
    <property type="match status" value="1"/>
</dbReference>
<dbReference type="InterPro" id="IPR016181">
    <property type="entry name" value="Acyl_CoA_acyltransferase"/>
</dbReference>
<evidence type="ECO:0000313" key="2">
    <source>
        <dbReference type="EMBL" id="MBC5861816.1"/>
    </source>
</evidence>